<evidence type="ECO:0000313" key="7">
    <source>
        <dbReference type="EMBL" id="RXH38217.1"/>
    </source>
</evidence>
<dbReference type="Proteomes" id="UP000290565">
    <property type="component" value="Unassembled WGS sequence"/>
</dbReference>
<dbReference type="Pfam" id="PF00005">
    <property type="entry name" value="ABC_tran"/>
    <property type="match status" value="1"/>
</dbReference>
<dbReference type="GO" id="GO:0016887">
    <property type="term" value="F:ATP hydrolysis activity"/>
    <property type="evidence" value="ECO:0007669"/>
    <property type="project" value="InterPro"/>
</dbReference>
<keyword evidence="3" id="KW-0547">Nucleotide-binding</keyword>
<dbReference type="PANTHER" id="PTHR42788">
    <property type="entry name" value="TAURINE IMPORT ATP-BINDING PROTEIN-RELATED"/>
    <property type="match status" value="1"/>
</dbReference>
<evidence type="ECO:0000313" key="8">
    <source>
        <dbReference type="Proteomes" id="UP000290565"/>
    </source>
</evidence>
<organism evidence="7 8">
    <name type="scientific">Bradyrhizobium zhanjiangense</name>
    <dbReference type="NCBI Taxonomy" id="1325107"/>
    <lineage>
        <taxon>Bacteria</taxon>
        <taxon>Pseudomonadati</taxon>
        <taxon>Pseudomonadota</taxon>
        <taxon>Alphaproteobacteria</taxon>
        <taxon>Hyphomicrobiales</taxon>
        <taxon>Nitrobacteraceae</taxon>
        <taxon>Bradyrhizobium</taxon>
    </lineage>
</organism>
<evidence type="ECO:0000256" key="5">
    <source>
        <dbReference type="ARBA" id="ARBA00024722"/>
    </source>
</evidence>
<protein>
    <submittedName>
        <fullName evidence="7">Sugar ABC transporter ATPase</fullName>
    </submittedName>
</protein>
<name>A0A4Q0SG56_9BRAD</name>
<dbReference type="SUPFAM" id="SSF52540">
    <property type="entry name" value="P-loop containing nucleoside triphosphate hydrolases"/>
    <property type="match status" value="1"/>
</dbReference>
<feature type="domain" description="ABC transporter" evidence="6">
    <location>
        <begin position="19"/>
        <end position="251"/>
    </location>
</feature>
<evidence type="ECO:0000259" key="6">
    <source>
        <dbReference type="PROSITE" id="PS50893"/>
    </source>
</evidence>
<evidence type="ECO:0000256" key="3">
    <source>
        <dbReference type="ARBA" id="ARBA00022741"/>
    </source>
</evidence>
<dbReference type="PROSITE" id="PS50893">
    <property type="entry name" value="ABC_TRANSPORTER_2"/>
    <property type="match status" value="1"/>
</dbReference>
<dbReference type="InterPro" id="IPR017871">
    <property type="entry name" value="ABC_transporter-like_CS"/>
</dbReference>
<dbReference type="AlphaFoldDB" id="A0A4Q0SG56"/>
<comment type="similarity">
    <text evidence="1">Belongs to the ABC transporter superfamily.</text>
</comment>
<dbReference type="InterPro" id="IPR027417">
    <property type="entry name" value="P-loop_NTPase"/>
</dbReference>
<dbReference type="Gene3D" id="3.40.50.300">
    <property type="entry name" value="P-loop containing nucleotide triphosphate hydrolases"/>
    <property type="match status" value="1"/>
</dbReference>
<gene>
    <name evidence="7" type="ORF">XH94_23425</name>
</gene>
<dbReference type="PROSITE" id="PS00211">
    <property type="entry name" value="ABC_TRANSPORTER_1"/>
    <property type="match status" value="1"/>
</dbReference>
<dbReference type="EMBL" id="LBJM01000062">
    <property type="protein sequence ID" value="RXH38217.1"/>
    <property type="molecule type" value="Genomic_DNA"/>
</dbReference>
<dbReference type="GO" id="GO:0005524">
    <property type="term" value="F:ATP binding"/>
    <property type="evidence" value="ECO:0007669"/>
    <property type="project" value="UniProtKB-KW"/>
</dbReference>
<comment type="caution">
    <text evidence="7">The sequence shown here is derived from an EMBL/GenBank/DDBJ whole genome shotgun (WGS) entry which is preliminary data.</text>
</comment>
<dbReference type="InterPro" id="IPR050166">
    <property type="entry name" value="ABC_transporter_ATP-bind"/>
</dbReference>
<evidence type="ECO:0000256" key="4">
    <source>
        <dbReference type="ARBA" id="ARBA00022840"/>
    </source>
</evidence>
<evidence type="ECO:0000256" key="2">
    <source>
        <dbReference type="ARBA" id="ARBA00022448"/>
    </source>
</evidence>
<keyword evidence="4" id="KW-0067">ATP-binding</keyword>
<sequence length="273" mass="30156">MMRAPATPVEINASPPAKLLVEGVSKWFRTPRASVHALDNINLTIAEGEFICLVGPSGCGKSTLLDIIAGLTMPDQGRVLADDQVVAGPGRHRLVMFQDSALFPWLTVFGNVMFGLKRVPGLTRKQRREIAAYHLELVGLEKFGKVYTHELSGGMKQRVALARALAPDPRVLLMDEPLAALDALTREQLYMDVQGIWARRRKTIILVTHNVREAACLADRVFIMSPSPGRLHHEFRIDLPRPRDVYNPDVAMMASKIMAALKGHLSVAPESVE</sequence>
<accession>A0A4Q0SG56</accession>
<dbReference type="InterPro" id="IPR003439">
    <property type="entry name" value="ABC_transporter-like_ATP-bd"/>
</dbReference>
<keyword evidence="2" id="KW-0813">Transport</keyword>
<proteinExistence type="inferred from homology"/>
<dbReference type="CDD" id="cd03293">
    <property type="entry name" value="ABC_NrtD_SsuB_transporters"/>
    <property type="match status" value="1"/>
</dbReference>
<evidence type="ECO:0000256" key="1">
    <source>
        <dbReference type="ARBA" id="ARBA00005417"/>
    </source>
</evidence>
<dbReference type="SMART" id="SM00382">
    <property type="entry name" value="AAA"/>
    <property type="match status" value="1"/>
</dbReference>
<dbReference type="PANTHER" id="PTHR42788:SF13">
    <property type="entry name" value="ALIPHATIC SULFONATES IMPORT ATP-BINDING PROTEIN SSUB"/>
    <property type="match status" value="1"/>
</dbReference>
<dbReference type="RefSeq" id="WP_128946045.1">
    <property type="nucleotide sequence ID" value="NZ_LBJM01000062.1"/>
</dbReference>
<comment type="function">
    <text evidence="5">Involved in beta-(1--&gt;2)glucan export. Transmembrane domains (TMD) form a pore in the inner membrane and the ATP-binding domain (NBD) is responsible for energy generation.</text>
</comment>
<reference evidence="7 8" key="1">
    <citation type="submission" date="2015-04" db="EMBL/GenBank/DDBJ databases">
        <title>Comparative genomics of rhizobia nodulating Arachis hypogaea in China.</title>
        <authorList>
            <person name="Li Y."/>
        </authorList>
    </citation>
    <scope>NUCLEOTIDE SEQUENCE [LARGE SCALE GENOMIC DNA]</scope>
    <source>
        <strain evidence="7 8">CCBAU 51787</strain>
    </source>
</reference>
<dbReference type="InterPro" id="IPR003593">
    <property type="entry name" value="AAA+_ATPase"/>
</dbReference>